<dbReference type="KEGG" id="rsin:B6N60_01318"/>
<proteinExistence type="predicted"/>
<organism evidence="1 2">
    <name type="scientific">Richelia sinica FACHB-800</name>
    <dbReference type="NCBI Taxonomy" id="1357546"/>
    <lineage>
        <taxon>Bacteria</taxon>
        <taxon>Bacillati</taxon>
        <taxon>Cyanobacteriota</taxon>
        <taxon>Cyanophyceae</taxon>
        <taxon>Nostocales</taxon>
        <taxon>Nostocaceae</taxon>
        <taxon>Richelia</taxon>
    </lineage>
</organism>
<dbReference type="EMBL" id="CP021056">
    <property type="protein sequence ID" value="QXE22633.1"/>
    <property type="molecule type" value="Genomic_DNA"/>
</dbReference>
<accession>A0A975Y3Z0</accession>
<sequence>MSVFDNNIDTNYAKFSHRFKLRIACNPWIDGCLNFNLQGW</sequence>
<keyword evidence="2" id="KW-1185">Reference proteome</keyword>
<gene>
    <name evidence="1" type="ORF">B6N60_01318</name>
</gene>
<evidence type="ECO:0000313" key="2">
    <source>
        <dbReference type="Proteomes" id="UP000683511"/>
    </source>
</evidence>
<dbReference type="AlphaFoldDB" id="A0A975Y3Z0"/>
<evidence type="ECO:0000313" key="1">
    <source>
        <dbReference type="EMBL" id="QXE22633.1"/>
    </source>
</evidence>
<name>A0A975Y3Z0_9NOST</name>
<protein>
    <submittedName>
        <fullName evidence="1">Uncharacterized protein</fullName>
    </submittedName>
</protein>
<dbReference type="Proteomes" id="UP000683511">
    <property type="component" value="Chromosome"/>
</dbReference>
<reference evidence="1" key="1">
    <citation type="submission" date="2017-04" db="EMBL/GenBank/DDBJ databases">
        <title>Genome deletions in a multicellular cyanobacterial endosymbiont for morphological adaptation in marine diatoms.</title>
        <authorList>
            <person name="Wang Y."/>
            <person name="Gao H."/>
            <person name="Li R."/>
            <person name="Xu X."/>
        </authorList>
    </citation>
    <scope>NUCLEOTIDE SEQUENCE</scope>
    <source>
        <strain evidence="1">FACHB 800</strain>
    </source>
</reference>